<dbReference type="PANTHER" id="PTHR47491">
    <property type="entry name" value="CAP-GLY DOMAIN LINKER"/>
    <property type="match status" value="1"/>
</dbReference>
<accession>A0A835PXM6</accession>
<dbReference type="EMBL" id="JADCNL010000011">
    <property type="protein sequence ID" value="KAG0460873.1"/>
    <property type="molecule type" value="Genomic_DNA"/>
</dbReference>
<evidence type="ECO:0000256" key="1">
    <source>
        <dbReference type="SAM" id="Coils"/>
    </source>
</evidence>
<keyword evidence="1" id="KW-0175">Coiled coil</keyword>
<dbReference type="Pfam" id="PF24670">
    <property type="entry name" value="DUF7653"/>
    <property type="match status" value="1"/>
</dbReference>
<comment type="caution">
    <text evidence="4">The sequence shown here is derived from an EMBL/GenBank/DDBJ whole genome shotgun (WGS) entry which is preliminary data.</text>
</comment>
<sequence length="964" mass="110446">MRRFFSFRSTLSSGGNDTTAPSDLCKSKKRVNSVVPVEKDVINSAVGHVHCDLQGPKDSFLKPLDSYMEKKDSSNPYLRRSRSFSSLDIHISENENNVTSLNDHSKLNYYLDDDQHVGHKYTLYGSPFNPESYGRSKTAQDEFLQTSNNVKMGSPSPSGSNKQSSGNSACSSPIPLRCRATRLSKVSGQNKVVDLYIDQEHHPSKTNASCQNFANETGDGVCLAERVELPFSERPPRAICKIPSSFNYNAARTRSYSFREIMNKHNNHSGKEWITDDAKPDMQDFDSQTTTTVADIYEDSSDGGPILNSNFTTRECSLNLIPPCKEFGCHRGDVSFDSPMKVGFPGGDFRETEYEGLVKSVGKEQDSDEWLFKKVKELEECYHLLFLEDPECDKFQHGSSSISELFLNIRKISEDRRNLASELCLQIRSRLAERSSANCRSKQSKLELDTRTRRLEKEKNDILLSLKKELDRRSNGWSSMLSKLQTEEQRLRERVRELAEQNVSFQREVASLKGGQVEAKSSIGNLEKQLNDSRANQDELKAENYNLRQAILELQERCNRAVEEQNHIRSVSMEIEKENRDLQKLIAKFQRSCCEQEKTICELRQSYDIEIGKKFVEGDNVVVHLQTEQLRLTGVELKLRRELDSCRVELDSLRKENIRLFDRLQSTGNKCSISLIKLDQELHAWIECLQLQGLSLLDNSSHLCGQLLHFVGQKQSESFSELNLDSAVNSVAELASRFHSIRKAIENFRRSLQVVSTSLNEKSGIQALEGMCSNTTTTFSSRQDKVQKLEDEVEAELKAEFILTRLLREKIYSREVEIEQLHEDLAASIRNQDLLSVEIQRLQDEVSCLTHKKKDLEIQGLKKDENVNQLQRDLQECMNDLAAERNTLRSVSKERDQMWEEVKRLRESNMLMNCELKSLHKKVELLDEDILYRDGQICILKESLENKPFPFICSPTTMKEFNMQ</sequence>
<proteinExistence type="predicted"/>
<gene>
    <name evidence="4" type="ORF">HPP92_021170</name>
</gene>
<keyword evidence="5" id="KW-1185">Reference proteome</keyword>
<dbReference type="Proteomes" id="UP000636800">
    <property type="component" value="Chromosome 11"/>
</dbReference>
<feature type="region of interest" description="Disordered" evidence="2">
    <location>
        <begin position="147"/>
        <end position="172"/>
    </location>
</feature>
<feature type="domain" description="DUF7653" evidence="3">
    <location>
        <begin position="638"/>
        <end position="763"/>
    </location>
</feature>
<protein>
    <recommendedName>
        <fullName evidence="3">DUF7653 domain-containing protein</fullName>
    </recommendedName>
</protein>
<evidence type="ECO:0000259" key="3">
    <source>
        <dbReference type="Pfam" id="PF24670"/>
    </source>
</evidence>
<name>A0A835PXM6_VANPL</name>
<organism evidence="4 5">
    <name type="scientific">Vanilla planifolia</name>
    <name type="common">Vanilla</name>
    <dbReference type="NCBI Taxonomy" id="51239"/>
    <lineage>
        <taxon>Eukaryota</taxon>
        <taxon>Viridiplantae</taxon>
        <taxon>Streptophyta</taxon>
        <taxon>Embryophyta</taxon>
        <taxon>Tracheophyta</taxon>
        <taxon>Spermatophyta</taxon>
        <taxon>Magnoliopsida</taxon>
        <taxon>Liliopsida</taxon>
        <taxon>Asparagales</taxon>
        <taxon>Orchidaceae</taxon>
        <taxon>Vanilloideae</taxon>
        <taxon>Vanilleae</taxon>
        <taxon>Vanilla</taxon>
    </lineage>
</organism>
<evidence type="ECO:0000313" key="4">
    <source>
        <dbReference type="EMBL" id="KAG0460873.1"/>
    </source>
</evidence>
<feature type="compositionally biased region" description="Low complexity" evidence="2">
    <location>
        <begin position="153"/>
        <end position="168"/>
    </location>
</feature>
<reference evidence="4 5" key="1">
    <citation type="journal article" date="2020" name="Nat. Food">
        <title>A phased Vanilla planifolia genome enables genetic improvement of flavour and production.</title>
        <authorList>
            <person name="Hasing T."/>
            <person name="Tang H."/>
            <person name="Brym M."/>
            <person name="Khazi F."/>
            <person name="Huang T."/>
            <person name="Chambers A.H."/>
        </authorList>
    </citation>
    <scope>NUCLEOTIDE SEQUENCE [LARGE SCALE GENOMIC DNA]</scope>
    <source>
        <tissue evidence="4">Leaf</tissue>
    </source>
</reference>
<dbReference type="PANTHER" id="PTHR47491:SF5">
    <property type="entry name" value="CAP-GLY DOMAIN LINKER"/>
    <property type="match status" value="1"/>
</dbReference>
<feature type="coiled-coil region" evidence="1">
    <location>
        <begin position="839"/>
        <end position="894"/>
    </location>
</feature>
<dbReference type="AlphaFoldDB" id="A0A835PXM6"/>
<dbReference type="InterPro" id="IPR056070">
    <property type="entry name" value="DUF7653"/>
</dbReference>
<evidence type="ECO:0000256" key="2">
    <source>
        <dbReference type="SAM" id="MobiDB-lite"/>
    </source>
</evidence>
<evidence type="ECO:0000313" key="5">
    <source>
        <dbReference type="Proteomes" id="UP000636800"/>
    </source>
</evidence>
<dbReference type="OrthoDB" id="2121326at2759"/>
<feature type="coiled-coil region" evidence="1">
    <location>
        <begin position="481"/>
        <end position="592"/>
    </location>
</feature>